<reference evidence="5" key="1">
    <citation type="submission" date="2019-01" db="EMBL/GenBank/DDBJ databases">
        <title>Draft genomes of a novel of Sporanaerobacter strains.</title>
        <authorList>
            <person name="Ma S."/>
        </authorList>
    </citation>
    <scope>NUCLEOTIDE SEQUENCE [LARGE SCALE GENOMIC DNA]</scope>
    <source>
        <strain evidence="5">NJN-17</strain>
    </source>
</reference>
<dbReference type="GO" id="GO:0005524">
    <property type="term" value="F:ATP binding"/>
    <property type="evidence" value="ECO:0007669"/>
    <property type="project" value="InterPro"/>
</dbReference>
<feature type="region of interest" description="Disordered" evidence="1">
    <location>
        <begin position="247"/>
        <end position="337"/>
    </location>
</feature>
<feature type="domain" description="Helicase ATP-binding" evidence="2">
    <location>
        <begin position="1741"/>
        <end position="1960"/>
    </location>
</feature>
<dbReference type="InterPro" id="IPR006935">
    <property type="entry name" value="Helicase/UvrB_N"/>
</dbReference>
<organism evidence="4 5">
    <name type="scientific">Acidilutibacter cellobiosedens</name>
    <dbReference type="NCBI Taxonomy" id="2507161"/>
    <lineage>
        <taxon>Bacteria</taxon>
        <taxon>Bacillati</taxon>
        <taxon>Bacillota</taxon>
        <taxon>Tissierellia</taxon>
        <taxon>Tissierellales</taxon>
        <taxon>Acidilutibacteraceae</taxon>
        <taxon>Acidilutibacter</taxon>
    </lineage>
</organism>
<dbReference type="PANTHER" id="PTHR41313:SF1">
    <property type="entry name" value="DNA METHYLASE ADENINE-SPECIFIC DOMAIN-CONTAINING PROTEIN"/>
    <property type="match status" value="1"/>
</dbReference>
<dbReference type="InterPro" id="IPR014001">
    <property type="entry name" value="Helicase_ATP-bd"/>
</dbReference>
<evidence type="ECO:0000259" key="3">
    <source>
        <dbReference type="PROSITE" id="PS51194"/>
    </source>
</evidence>
<dbReference type="PROSITE" id="PS51194">
    <property type="entry name" value="HELICASE_CTER"/>
    <property type="match status" value="1"/>
</dbReference>
<keyword evidence="4" id="KW-0347">Helicase</keyword>
<evidence type="ECO:0000259" key="2">
    <source>
        <dbReference type="PROSITE" id="PS51192"/>
    </source>
</evidence>
<feature type="compositionally biased region" description="Basic and acidic residues" evidence="1">
    <location>
        <begin position="247"/>
        <end position="274"/>
    </location>
</feature>
<sequence>MSDKAQAYAQLAEETAKSLTKSLANWTGFLTTVGRLYKYPYHEQLMIYAQRPDATACAEYDLWNNTMNRYVRRGSKGIALLDPDGDRMRLKYVFDVSDTGGRENSRRPFLWEMQEYHKEPILEMLKDRYGTEHNTLSDVFYNIARNMSKEYYDNHKADIRYLIENSFLEEYDEDNIRVAFEDAATVSTAYALMKRCGLDTEGYFAHEDFLSIFDFNTADAVALLGTAVSEQSEQVFRQISLTITKTERERSKEHEGNHLQQERGLSDTRPHIDTADSGQGTDLGQIRENEEAISSGTQETPISFPAPVRETVSPLVGNRPDSQQEANADNGGLTESTDLARQDETADGMGRLHEQSQITGGGNDTDGTYIQLTLFPSEQEQIQRIAENGRLDKPFRTSAFSFPQEDIDSILRTGSNRNDSLLRIVAFYQKDKTPKEKVDFLQKEYRGGKGLYINGEKVSAWFHTDGIHLAKGDSALYAPSKQVINWTDVADRIEELLTDGQFVPQDTLDMAESFEKLELAKRLWYLHQDFSDKAKEEFFDEELFKGGFPDSTEHIAELLNDHQKADALIKGLQRFISAYENDREILRFQFHKPQKLLSDFMELKLSRREFISAISDYTDFKMFITQDEVDKQLATGSGFENGKYRIYEYFTQLNSPKEKEDLVKNEYGIGGSSHALSGADNSNQWHDAKGILYTRRDSDDKLLLNWTKVANRIDYLISNDRYLTAQEKERFAQMQNEKAGIVKTPPAPSPIAESDNLVPVHEPQAETTVETENEVESKADAAPQIKEITPEDIDTALQAWNGNADSKQRVADYMETHARERTTAEWLKNEYGGNLLNFLVKKDGLSLELPWTKVQRRIGQLIAEGNFSAKQEHIPSIHDLDVETETEVIPKQIEENKIIPFEKGDTVYLENGTPFIIEEITDYQVTLLDPSLFYPVLRAESRESFLRLLKCYPQSEVLQEKAENFRITNDHLGEGSKREKFAGNIAAITTLQTIEKEHRTATKEEQEILSHYVGWGGLSEVFDKDNNSFSNEYTQLKSLLSEDEYNMARASTLNAHYTSPVVIKAIYDAVENMGFTTGNILEPACGTGHFFGMLPNSMQSSRLYGIELDSVTGRIAKQLYPKANISISGFEKTELPDSFFDLAIGNVPFGNYKLSEKRYDNKNFMVHDHFFAKALDKVRPGGVVAFVTSKGTMDKQSTDVRRYLAQRAELLGAIRLPNNAFLKNAGTEVTSDIIFLQKHDRPIDVDRDWMHLDTNEDGIALNSYFADHPEMILGTMEMKSGQFGMESTCTPIPDSDLAEQLKAAIHNIEGNIPETELPDMEVSTDTSIPADPTVKNFSYTLVDGEVYYRENSRMVKPNLSQTAMERIVGMVELRECVGNLIRYQLEDYSEETIKQEQETLNRLYDSFTEKYGLINSRGNSLAFSDDNSYYLLCSLEDIDENGNLKAKADMFTKRTIKKRVAVNSVDTASEALALSIAEKAKVDMEYMGRLTGLSGEQLANDLKGIIFPIPMPYDSSSPTRYVTADEYLSGNVREKLYTAKLAAQTSDRYIPNVEALEAAQPKDLDASEIDVRLGATWIDKEYIQQFMYELFDTPYRQQGEIEVKYAPFTAEWSITNKNAIGYNNVAAYVTYGTDRANAYRILEDTLNLRDVRIYDTVTDPDGKERRVLNKDATTLAQQKQQAIKGEFRDWIWRDADRRQTLVKTYNEKFNSIRPREYDGQHINFVGINPEISLRPHQVNAIAHILYGDNTLLAHEVGAGKTFEMVAAAMESKRLGLCQKPLFAVPNHLTEQWASEFLRLYPAANILVATKKDFETKNRKKFCARIATGDYDAVIIGHSQFERIPMSFERQERLLREQIDEIIDGIEEVKASGGERFTVKQLERTKKGLEQRLEKLQSQQRKDDVVTFEQLGVDRLYVDEAHNYKNLFLYTKMRNVAGLSTTDAQKSSDMFMKCRYMDELTGGKGIVFATGTPVSNSMTELYTMMRYLQYSTLQRNGLVHFDSWASTFGETVTAIELAPEGTGYRARTRFSKFFNLPELMAMFKEVADIKTADQLNLPTPKTNYHTIAVKPTEIQQEMVKDLSERAAEVHANKVDPSVDNMLKITSDGRKLGLDQRIINPLLPDDESSKVNACVDNIYHIWDKGISERLTQLVFCDISTPKGKAAAQEQKAAKAGNQTINGVELHALENSLPDEVVTHDTSFNVYDDIREKLIKKGVPAHEVAFIHEANTEVRKKELFAKVRSGDVRVLIGSTAKCGAGTNIQDRLVALHDLDCPWRPGDLTQRSGRIERQGNLNEEVNIYRYVTEATFDAYLWQTIENKQKFISQIMTSKSPVRSCEDVDEAALSYAEIKALCAGNPKIKEKMDLDIEVSRLKLLKASHQSNQYRLEDNLLKYFPENIEKNKSFIKGFEQDLKTLAENTPAEGVFLPMIIKGDTLTDKDNAGAALLEACKEVKGKDPMEIGSYRGFTMHLSYDGFYNEFQLILKGAMSHIAKLGMDARGNLTRIDNALAAMPDRLKAVMDQLDNLYKQQDAAKSEVGKLFLQEQELKDKVSRLAVLDAELNMSVSKPQEQADRRVSKRERPSVLDSLKQSSQVSREGKEKQNRYMEVL</sequence>
<proteinExistence type="predicted"/>
<keyword evidence="4" id="KW-0547">Nucleotide-binding</keyword>
<dbReference type="Gene3D" id="3.40.50.300">
    <property type="entry name" value="P-loop containing nucleotide triphosphate hydrolases"/>
    <property type="match status" value="2"/>
</dbReference>
<feature type="compositionally biased region" description="Polar residues" evidence="1">
    <location>
        <begin position="292"/>
        <end position="301"/>
    </location>
</feature>
<dbReference type="SUPFAM" id="SSF52540">
    <property type="entry name" value="P-loop containing nucleoside triphosphate hydrolases"/>
    <property type="match status" value="2"/>
</dbReference>
<dbReference type="Proteomes" id="UP000287969">
    <property type="component" value="Chromosome"/>
</dbReference>
<dbReference type="PROSITE" id="PS51192">
    <property type="entry name" value="HELICASE_ATP_BIND_1"/>
    <property type="match status" value="1"/>
</dbReference>
<dbReference type="SUPFAM" id="SSF53335">
    <property type="entry name" value="S-adenosyl-L-methionine-dependent methyltransferases"/>
    <property type="match status" value="1"/>
</dbReference>
<feature type="compositionally biased region" description="Basic and acidic residues" evidence="1">
    <location>
        <begin position="2595"/>
        <end position="2608"/>
    </location>
</feature>
<keyword evidence="4" id="KW-0067">ATP-binding</keyword>
<evidence type="ECO:0000256" key="1">
    <source>
        <dbReference type="SAM" id="MobiDB-lite"/>
    </source>
</evidence>
<dbReference type="PRINTS" id="PR00507">
    <property type="entry name" value="N12N6MTFRASE"/>
</dbReference>
<keyword evidence="4" id="KW-0378">Hydrolase</keyword>
<dbReference type="KEGG" id="spoa:EQM13_04925"/>
<dbReference type="PANTHER" id="PTHR41313">
    <property type="entry name" value="ADENINE-SPECIFIC METHYLTRANSFERASE"/>
    <property type="match status" value="1"/>
</dbReference>
<evidence type="ECO:0000313" key="4">
    <source>
        <dbReference type="EMBL" id="QAT60971.1"/>
    </source>
</evidence>
<dbReference type="InterPro" id="IPR001650">
    <property type="entry name" value="Helicase_C-like"/>
</dbReference>
<feature type="compositionally biased region" description="Polar residues" evidence="1">
    <location>
        <begin position="320"/>
        <end position="337"/>
    </location>
</feature>
<dbReference type="InterPro" id="IPR027417">
    <property type="entry name" value="P-loop_NTPase"/>
</dbReference>
<dbReference type="InterPro" id="IPR029063">
    <property type="entry name" value="SAM-dependent_MTases_sf"/>
</dbReference>
<dbReference type="InterPro" id="IPR052933">
    <property type="entry name" value="DNA_Protect_Modify"/>
</dbReference>
<protein>
    <submittedName>
        <fullName evidence="4">Helicase</fullName>
    </submittedName>
</protein>
<dbReference type="CDD" id="cd02440">
    <property type="entry name" value="AdoMet_MTases"/>
    <property type="match status" value="1"/>
</dbReference>
<feature type="domain" description="Helicase C-terminal" evidence="3">
    <location>
        <begin position="2182"/>
        <end position="2334"/>
    </location>
</feature>
<evidence type="ECO:0000313" key="5">
    <source>
        <dbReference type="Proteomes" id="UP000287969"/>
    </source>
</evidence>
<accession>A0A410QAE3</accession>
<feature type="region of interest" description="Disordered" evidence="1">
    <location>
        <begin position="2565"/>
        <end position="2608"/>
    </location>
</feature>
<dbReference type="EMBL" id="CP035282">
    <property type="protein sequence ID" value="QAT60971.1"/>
    <property type="molecule type" value="Genomic_DNA"/>
</dbReference>
<dbReference type="Pfam" id="PF04851">
    <property type="entry name" value="ResIII"/>
    <property type="match status" value="1"/>
</dbReference>
<keyword evidence="5" id="KW-1185">Reference proteome</keyword>
<dbReference type="GO" id="GO:0004386">
    <property type="term" value="F:helicase activity"/>
    <property type="evidence" value="ECO:0007669"/>
    <property type="project" value="UniProtKB-KW"/>
</dbReference>
<feature type="compositionally biased region" description="Basic and acidic residues" evidence="1">
    <location>
        <begin position="2569"/>
        <end position="2582"/>
    </location>
</feature>
<dbReference type="OrthoDB" id="9815272at2"/>
<name>A0A410QAE3_9FIRM</name>
<gene>
    <name evidence="4" type="ORF">EQM13_04925</name>
</gene>
<dbReference type="SMART" id="SM00487">
    <property type="entry name" value="DEXDc"/>
    <property type="match status" value="1"/>
</dbReference>
<dbReference type="SMART" id="SM00490">
    <property type="entry name" value="HELICc"/>
    <property type="match status" value="1"/>
</dbReference>
<dbReference type="Pfam" id="PF00271">
    <property type="entry name" value="Helicase_C"/>
    <property type="match status" value="1"/>
</dbReference>
<dbReference type="Gene3D" id="3.40.50.150">
    <property type="entry name" value="Vaccinia Virus protein VP39"/>
    <property type="match status" value="1"/>
</dbReference>